<dbReference type="EMBL" id="PVSR01000014">
    <property type="protein sequence ID" value="PRW63443.1"/>
    <property type="molecule type" value="Genomic_DNA"/>
</dbReference>
<dbReference type="PANTHER" id="PTHR44757">
    <property type="entry name" value="DIGUANYLATE CYCLASE DGCP"/>
    <property type="match status" value="1"/>
</dbReference>
<keyword evidence="3" id="KW-1185">Reference proteome</keyword>
<dbReference type="InterPro" id="IPR000160">
    <property type="entry name" value="GGDEF_dom"/>
</dbReference>
<dbReference type="NCBIfam" id="TIGR00254">
    <property type="entry name" value="GGDEF"/>
    <property type="match status" value="1"/>
</dbReference>
<dbReference type="PANTHER" id="PTHR44757:SF2">
    <property type="entry name" value="BIOFILM ARCHITECTURE MAINTENANCE PROTEIN MBAA"/>
    <property type="match status" value="1"/>
</dbReference>
<dbReference type="AlphaFoldDB" id="A0A2T0GWP0"/>
<dbReference type="PROSITE" id="PS50887">
    <property type="entry name" value="GGDEF"/>
    <property type="match status" value="1"/>
</dbReference>
<dbReference type="InterPro" id="IPR052155">
    <property type="entry name" value="Biofilm_reg_signaling"/>
</dbReference>
<dbReference type="Pfam" id="PF00990">
    <property type="entry name" value="GGDEF"/>
    <property type="match status" value="1"/>
</dbReference>
<comment type="caution">
    <text evidence="2">The sequence shown here is derived from an EMBL/GenBank/DDBJ whole genome shotgun (WGS) entry which is preliminary data.</text>
</comment>
<organism evidence="2 3">
    <name type="scientific">Actinopolyspora mortivallis</name>
    <dbReference type="NCBI Taxonomy" id="33906"/>
    <lineage>
        <taxon>Bacteria</taxon>
        <taxon>Bacillati</taxon>
        <taxon>Actinomycetota</taxon>
        <taxon>Actinomycetes</taxon>
        <taxon>Actinopolysporales</taxon>
        <taxon>Actinopolysporaceae</taxon>
        <taxon>Actinopolyspora</taxon>
    </lineage>
</organism>
<dbReference type="RefSeq" id="WP_106113706.1">
    <property type="nucleotide sequence ID" value="NZ_PVSR01000014.1"/>
</dbReference>
<evidence type="ECO:0000313" key="2">
    <source>
        <dbReference type="EMBL" id="PRW63443.1"/>
    </source>
</evidence>
<dbReference type="SMART" id="SM00267">
    <property type="entry name" value="GGDEF"/>
    <property type="match status" value="1"/>
</dbReference>
<name>A0A2T0GWP0_ACTMO</name>
<sequence length="285" mass="31354">MSVVYATGASQLTGVWDELIMGLTAGFMLTDERGQVLATNDAAADLMRLDRTDLLTGSRPSGWAMQDSTGAHLPDWSDLTSQVLRTGTRMSTPVVITQHGKPSGHLWMDYQPVRMYAQQRVLMFLQPVDTDVPHSRGMVDPLTGLPGRVLLLDRLDQALARARCRGTVSTLVLVDVRRLEQFNVEHGFAQGDELLTVIAGRLRQSLSDEHTVARFGGDEFALVVEHPSGNGAEIAEGARRAVVRPMRLEGRQVRPSVRVSWVTSDGKASVHSVVHRAEQQLRAKE</sequence>
<dbReference type="InParanoid" id="A0A2T0GWP0"/>
<dbReference type="InterPro" id="IPR043128">
    <property type="entry name" value="Rev_trsase/Diguanyl_cyclase"/>
</dbReference>
<dbReference type="STRING" id="1050202.GCA_000384035_03672"/>
<dbReference type="Gene3D" id="3.30.70.270">
    <property type="match status" value="1"/>
</dbReference>
<gene>
    <name evidence="2" type="ORF">CEP50_10190</name>
</gene>
<dbReference type="InterPro" id="IPR029787">
    <property type="entry name" value="Nucleotide_cyclase"/>
</dbReference>
<accession>A0A2T0GWP0</accession>
<proteinExistence type="predicted"/>
<feature type="domain" description="GGDEF" evidence="1">
    <location>
        <begin position="167"/>
        <end position="285"/>
    </location>
</feature>
<dbReference type="SUPFAM" id="SSF55073">
    <property type="entry name" value="Nucleotide cyclase"/>
    <property type="match status" value="1"/>
</dbReference>
<dbReference type="CDD" id="cd01949">
    <property type="entry name" value="GGDEF"/>
    <property type="match status" value="1"/>
</dbReference>
<dbReference type="Proteomes" id="UP000239352">
    <property type="component" value="Unassembled WGS sequence"/>
</dbReference>
<evidence type="ECO:0000313" key="3">
    <source>
        <dbReference type="Proteomes" id="UP000239352"/>
    </source>
</evidence>
<reference evidence="2 3" key="1">
    <citation type="submission" date="2018-03" db="EMBL/GenBank/DDBJ databases">
        <title>Actinopolyspora mortivallis from Sahara, screening for active biomolecules.</title>
        <authorList>
            <person name="Selama O."/>
            <person name="Wellington E.M.H."/>
            <person name="Hacene H."/>
        </authorList>
    </citation>
    <scope>NUCLEOTIDE SEQUENCE [LARGE SCALE GENOMIC DNA]</scope>
    <source>
        <strain evidence="2 3">M5A</strain>
    </source>
</reference>
<protein>
    <submittedName>
        <fullName evidence="2">GGDEF domain-containing protein</fullName>
    </submittedName>
</protein>
<evidence type="ECO:0000259" key="1">
    <source>
        <dbReference type="PROSITE" id="PS50887"/>
    </source>
</evidence>